<dbReference type="GO" id="GO:0004674">
    <property type="term" value="F:protein serine/threonine kinase activity"/>
    <property type="evidence" value="ECO:0007669"/>
    <property type="project" value="UniProtKB-KW"/>
</dbReference>
<keyword evidence="2" id="KW-0723">Serine/threonine-protein kinase</keyword>
<evidence type="ECO:0000256" key="8">
    <source>
        <dbReference type="ARBA" id="ARBA00048679"/>
    </source>
</evidence>
<reference evidence="12" key="2">
    <citation type="submission" date="2019-02" db="EMBL/GenBank/DDBJ databases">
        <title>FDA dAtabase for Regulatory Grade micrObial Sequences (FDA-ARGOS): Supporting development and validation of Infectious Disease Dx tests.</title>
        <authorList>
            <person name="Duncan R."/>
            <person name="Fisher C."/>
            <person name="Tallon L."/>
            <person name="Sadzewicz L."/>
            <person name="Sengamalay N."/>
            <person name="Ott S."/>
            <person name="Godinez A."/>
            <person name="Nagaraj S."/>
            <person name="Vavikolanu K."/>
            <person name="Nadendla S."/>
            <person name="Aluvathingal J."/>
            <person name="Sichtig H."/>
        </authorList>
    </citation>
    <scope>NUCLEOTIDE SEQUENCE [LARGE SCALE GENOMIC DNA]</scope>
    <source>
        <strain evidence="12">FDAARGOS_361</strain>
    </source>
</reference>
<comment type="caution">
    <text evidence="10">The sequence shown here is derived from an EMBL/GenBank/DDBJ whole genome shotgun (WGS) entry which is preliminary data.</text>
</comment>
<dbReference type="GO" id="GO:0005524">
    <property type="term" value="F:ATP binding"/>
    <property type="evidence" value="ECO:0007669"/>
    <property type="project" value="UniProtKB-KW"/>
</dbReference>
<dbReference type="VEuPathDB" id="TriTrypDB:LdCL_190022200"/>
<dbReference type="SUPFAM" id="SSF56112">
    <property type="entry name" value="Protein kinase-like (PK-like)"/>
    <property type="match status" value="1"/>
</dbReference>
<evidence type="ECO:0000259" key="9">
    <source>
        <dbReference type="PROSITE" id="PS50011"/>
    </source>
</evidence>
<comment type="similarity">
    <text evidence="1">Belongs to the protein kinase superfamily. STE Ser/Thr protein kinase family. STE20 subfamily.</text>
</comment>
<dbReference type="Proteomes" id="UP000318821">
    <property type="component" value="Unassembled WGS sequence"/>
</dbReference>
<evidence type="ECO:0000256" key="1">
    <source>
        <dbReference type="ARBA" id="ARBA00008874"/>
    </source>
</evidence>
<evidence type="ECO:0000313" key="11">
    <source>
        <dbReference type="EMBL" id="TPP50906.1"/>
    </source>
</evidence>
<dbReference type="PANTHER" id="PTHR48012">
    <property type="entry name" value="STERILE20-LIKE KINASE, ISOFORM B-RELATED"/>
    <property type="match status" value="1"/>
</dbReference>
<gene>
    <name evidence="10" type="ORF">CGC20_8520</name>
    <name evidence="11" type="ORF">CGC21_18785</name>
</gene>
<dbReference type="Proteomes" id="UP000318447">
    <property type="component" value="Unassembled WGS sequence"/>
</dbReference>
<evidence type="ECO:0000256" key="4">
    <source>
        <dbReference type="ARBA" id="ARBA00022741"/>
    </source>
</evidence>
<evidence type="ECO:0000256" key="5">
    <source>
        <dbReference type="ARBA" id="ARBA00022777"/>
    </source>
</evidence>
<dbReference type="AlphaFoldDB" id="A0A504X3S7"/>
<evidence type="ECO:0000256" key="2">
    <source>
        <dbReference type="ARBA" id="ARBA00022527"/>
    </source>
</evidence>
<dbReference type="GO" id="GO:0005737">
    <property type="term" value="C:cytoplasm"/>
    <property type="evidence" value="ECO:0007669"/>
    <property type="project" value="TreeGrafter"/>
</dbReference>
<dbReference type="EMBL" id="RHLD01000033">
    <property type="protein sequence ID" value="TPP41719.1"/>
    <property type="molecule type" value="Genomic_DNA"/>
</dbReference>
<protein>
    <submittedName>
        <fullName evidence="10">Protein kinase domain family protein</fullName>
    </submittedName>
</protein>
<feature type="domain" description="Protein kinase" evidence="9">
    <location>
        <begin position="23"/>
        <end position="307"/>
    </location>
</feature>
<evidence type="ECO:0000313" key="10">
    <source>
        <dbReference type="EMBL" id="TPP41719.1"/>
    </source>
</evidence>
<evidence type="ECO:0000313" key="13">
    <source>
        <dbReference type="Proteomes" id="UP000318821"/>
    </source>
</evidence>
<dbReference type="VEuPathDB" id="TriTrypDB:LdBPK_191640.1"/>
<name>A0A504X3S7_LEIDO</name>
<dbReference type="PROSITE" id="PS50011">
    <property type="entry name" value="PROTEIN_KINASE_DOM"/>
    <property type="match status" value="1"/>
</dbReference>
<evidence type="ECO:0000256" key="3">
    <source>
        <dbReference type="ARBA" id="ARBA00022679"/>
    </source>
</evidence>
<dbReference type="InterPro" id="IPR000719">
    <property type="entry name" value="Prot_kinase_dom"/>
</dbReference>
<dbReference type="SMART" id="SM00220">
    <property type="entry name" value="S_TKc"/>
    <property type="match status" value="1"/>
</dbReference>
<reference evidence="13" key="1">
    <citation type="submission" date="2019-02" db="EMBL/GenBank/DDBJ databases">
        <title>FDA dAtabase for Regulatory Grade micrObial Sequences (FDA-ARGOS): Supporting development and validation of Infectious Disease Dx tests.</title>
        <authorList>
            <person name="Duncan R."/>
            <person name="Fisher C."/>
            <person name="Tallon L."/>
            <person name="Sadzewicz L."/>
            <person name="Sengamalay N."/>
            <person name="Ott S."/>
            <person name="Godinez A."/>
            <person name="Nagaraj S."/>
            <person name="Vavikolanu K."/>
            <person name="Vyas G."/>
            <person name="Nadendla S."/>
            <person name="Aluvathingal J."/>
            <person name="Sichtig H."/>
        </authorList>
    </citation>
    <scope>NUCLEOTIDE SEQUENCE [LARGE SCALE GENOMIC DNA]</scope>
    <source>
        <strain evidence="13">FDAARGOS_360</strain>
    </source>
</reference>
<keyword evidence="3" id="KW-0808">Transferase</keyword>
<dbReference type="PANTHER" id="PTHR48012:SF10">
    <property type="entry name" value="FI20177P1"/>
    <property type="match status" value="1"/>
</dbReference>
<evidence type="ECO:0000256" key="7">
    <source>
        <dbReference type="ARBA" id="ARBA00047899"/>
    </source>
</evidence>
<reference evidence="10" key="3">
    <citation type="submission" date="2019-02" db="EMBL/GenBank/DDBJ databases">
        <title>FDA dAtabase for Regulatory Grade micrObial Sequences (FDA-ARGOS): Supporting development and validation of Infectious Disease Dx tests.</title>
        <authorList>
            <person name="Duncan R."/>
            <person name="Fisher C."/>
            <person name="Tallon L.J."/>
            <person name="Sadzewicz L."/>
            <person name="Sengamalay N."/>
            <person name="Ott S."/>
            <person name="Godinez A."/>
            <person name="Nagaraj S."/>
            <person name="Nadendla S."/>
            <person name="Sichtig H."/>
        </authorList>
    </citation>
    <scope>NUCLEOTIDE SEQUENCE</scope>
    <source>
        <strain evidence="10">FDAARGOS_360</strain>
        <strain evidence="11">FDAARGOS_361</strain>
    </source>
</reference>
<dbReference type="EMBL" id="RHLC01000027">
    <property type="protein sequence ID" value="TPP50906.1"/>
    <property type="molecule type" value="Genomic_DNA"/>
</dbReference>
<dbReference type="Gene3D" id="1.10.510.10">
    <property type="entry name" value="Transferase(Phosphotransferase) domain 1"/>
    <property type="match status" value="1"/>
</dbReference>
<comment type="catalytic activity">
    <reaction evidence="7">
        <text>L-threonyl-[protein] + ATP = O-phospho-L-threonyl-[protein] + ADP + H(+)</text>
        <dbReference type="Rhea" id="RHEA:46608"/>
        <dbReference type="Rhea" id="RHEA-COMP:11060"/>
        <dbReference type="Rhea" id="RHEA-COMP:11605"/>
        <dbReference type="ChEBI" id="CHEBI:15378"/>
        <dbReference type="ChEBI" id="CHEBI:30013"/>
        <dbReference type="ChEBI" id="CHEBI:30616"/>
        <dbReference type="ChEBI" id="CHEBI:61977"/>
        <dbReference type="ChEBI" id="CHEBI:456216"/>
        <dbReference type="EC" id="2.7.11.1"/>
    </reaction>
</comment>
<sequence length="310" mass="34641">MSGFPLFSLEDACDIEEKQHGGAVTLSTAGGEMSARRSRLRRVRWLPHQRIVVLKEVDLWAEDCVTEGVDVVAERLWRMRMDASRNGRAQYLAEYLALHVDSSRHYQWLLSNYGPSLRDVLLTSSLTPFTEERCKGVLRRVLLALDQLHRVSMYVHADVSLGNVLTSPSSCDDVVLGDLESVSPIGAVPRGCLGSYLFMAPERLVDGALPLAPHDDIWAFGIVCYNLLTWDVTHPWCALGTESDHSENYWAFLDLMSKAKDVPPCQLLLQSPLSRCSKEALTFVAVCLSWDPACRPSAAELLQHSWMLSP</sequence>
<organism evidence="10 13">
    <name type="scientific">Leishmania donovani</name>
    <dbReference type="NCBI Taxonomy" id="5661"/>
    <lineage>
        <taxon>Eukaryota</taxon>
        <taxon>Discoba</taxon>
        <taxon>Euglenozoa</taxon>
        <taxon>Kinetoplastea</taxon>
        <taxon>Metakinetoplastina</taxon>
        <taxon>Trypanosomatida</taxon>
        <taxon>Trypanosomatidae</taxon>
        <taxon>Leishmaniinae</taxon>
        <taxon>Leishmania</taxon>
    </lineage>
</organism>
<dbReference type="InterPro" id="IPR011009">
    <property type="entry name" value="Kinase-like_dom_sf"/>
</dbReference>
<comment type="catalytic activity">
    <reaction evidence="8">
        <text>L-seryl-[protein] + ATP = O-phospho-L-seryl-[protein] + ADP + H(+)</text>
        <dbReference type="Rhea" id="RHEA:17989"/>
        <dbReference type="Rhea" id="RHEA-COMP:9863"/>
        <dbReference type="Rhea" id="RHEA-COMP:11604"/>
        <dbReference type="ChEBI" id="CHEBI:15378"/>
        <dbReference type="ChEBI" id="CHEBI:29999"/>
        <dbReference type="ChEBI" id="CHEBI:30616"/>
        <dbReference type="ChEBI" id="CHEBI:83421"/>
        <dbReference type="ChEBI" id="CHEBI:456216"/>
        <dbReference type="EC" id="2.7.11.1"/>
    </reaction>
</comment>
<proteinExistence type="inferred from homology"/>
<evidence type="ECO:0000256" key="6">
    <source>
        <dbReference type="ARBA" id="ARBA00022840"/>
    </source>
</evidence>
<dbReference type="InterPro" id="IPR050629">
    <property type="entry name" value="STE20/SPS1-PAK"/>
</dbReference>
<keyword evidence="6" id="KW-0067">ATP-binding</keyword>
<dbReference type="VEuPathDB" id="TriTrypDB:LDHU3_19.1980"/>
<evidence type="ECO:0000313" key="12">
    <source>
        <dbReference type="Proteomes" id="UP000318447"/>
    </source>
</evidence>
<dbReference type="Pfam" id="PF00069">
    <property type="entry name" value="Pkinase"/>
    <property type="match status" value="1"/>
</dbReference>
<accession>A0A504X3S7</accession>
<keyword evidence="5 10" id="KW-0418">Kinase</keyword>
<keyword evidence="4" id="KW-0547">Nucleotide-binding</keyword>